<keyword evidence="1" id="KW-0697">Rotamase</keyword>
<dbReference type="AlphaFoldDB" id="A0A4Y7JXY2"/>
<dbReference type="Pfam" id="PF00254">
    <property type="entry name" value="FKBP_C"/>
    <property type="match status" value="1"/>
</dbReference>
<sequence>MGYCDVSPGFGDNAPVGGRRKLQIPPAVAFGPEPAGCFRGECNIPANVTLTYDINFVGVYKWKFKTAKISVYIIA</sequence>
<dbReference type="InterPro" id="IPR046357">
    <property type="entry name" value="PPIase_dom_sf"/>
</dbReference>
<evidence type="ECO:0000259" key="2">
    <source>
        <dbReference type="PROSITE" id="PS50059"/>
    </source>
</evidence>
<organism evidence="3 4">
    <name type="scientific">Papaver somniferum</name>
    <name type="common">Opium poppy</name>
    <dbReference type="NCBI Taxonomy" id="3469"/>
    <lineage>
        <taxon>Eukaryota</taxon>
        <taxon>Viridiplantae</taxon>
        <taxon>Streptophyta</taxon>
        <taxon>Embryophyta</taxon>
        <taxon>Tracheophyta</taxon>
        <taxon>Spermatophyta</taxon>
        <taxon>Magnoliopsida</taxon>
        <taxon>Ranunculales</taxon>
        <taxon>Papaveraceae</taxon>
        <taxon>Papaveroideae</taxon>
        <taxon>Papaver</taxon>
    </lineage>
</organism>
<dbReference type="EC" id="5.2.1.8" evidence="1"/>
<protein>
    <recommendedName>
        <fullName evidence="1">peptidylprolyl isomerase</fullName>
        <ecNumber evidence="1">5.2.1.8</ecNumber>
    </recommendedName>
</protein>
<dbReference type="STRING" id="3469.A0A4Y7JXY2"/>
<proteinExistence type="predicted"/>
<evidence type="ECO:0000256" key="1">
    <source>
        <dbReference type="PROSITE-ProRule" id="PRU00277"/>
    </source>
</evidence>
<dbReference type="Proteomes" id="UP000316621">
    <property type="component" value="Chromosome 6"/>
</dbReference>
<gene>
    <name evidence="3" type="ORF">C5167_008327</name>
</gene>
<dbReference type="EMBL" id="CM010720">
    <property type="protein sequence ID" value="RZC64638.1"/>
    <property type="molecule type" value="Genomic_DNA"/>
</dbReference>
<reference evidence="3 4" key="1">
    <citation type="journal article" date="2018" name="Science">
        <title>The opium poppy genome and morphinan production.</title>
        <authorList>
            <person name="Guo L."/>
            <person name="Winzer T."/>
            <person name="Yang X."/>
            <person name="Li Y."/>
            <person name="Ning Z."/>
            <person name="He Z."/>
            <person name="Teodor R."/>
            <person name="Lu Y."/>
            <person name="Bowser T.A."/>
            <person name="Graham I.A."/>
            <person name="Ye K."/>
        </authorList>
    </citation>
    <scope>NUCLEOTIDE SEQUENCE [LARGE SCALE GENOMIC DNA]</scope>
    <source>
        <strain evidence="4">cv. HN1</strain>
        <tissue evidence="3">Leaves</tissue>
    </source>
</reference>
<feature type="domain" description="PPIase FKBP-type" evidence="2">
    <location>
        <begin position="1"/>
        <end position="60"/>
    </location>
</feature>
<comment type="catalytic activity">
    <reaction evidence="1">
        <text>[protein]-peptidylproline (omega=180) = [protein]-peptidylproline (omega=0)</text>
        <dbReference type="Rhea" id="RHEA:16237"/>
        <dbReference type="Rhea" id="RHEA-COMP:10747"/>
        <dbReference type="Rhea" id="RHEA-COMP:10748"/>
        <dbReference type="ChEBI" id="CHEBI:83833"/>
        <dbReference type="ChEBI" id="CHEBI:83834"/>
        <dbReference type="EC" id="5.2.1.8"/>
    </reaction>
</comment>
<name>A0A4Y7JXY2_PAPSO</name>
<dbReference type="Gramene" id="RZC64638">
    <property type="protein sequence ID" value="RZC64638"/>
    <property type="gene ID" value="C5167_008327"/>
</dbReference>
<dbReference type="SUPFAM" id="SSF54534">
    <property type="entry name" value="FKBP-like"/>
    <property type="match status" value="1"/>
</dbReference>
<dbReference type="GO" id="GO:0003755">
    <property type="term" value="F:peptidyl-prolyl cis-trans isomerase activity"/>
    <property type="evidence" value="ECO:0007669"/>
    <property type="project" value="UniProtKB-KW"/>
</dbReference>
<accession>A0A4Y7JXY2</accession>
<dbReference type="Gene3D" id="3.10.50.40">
    <property type="match status" value="1"/>
</dbReference>
<keyword evidence="1" id="KW-0413">Isomerase</keyword>
<dbReference type="InterPro" id="IPR044183">
    <property type="entry name" value="PNSL4/FKBP13-like"/>
</dbReference>
<evidence type="ECO:0000313" key="3">
    <source>
        <dbReference type="EMBL" id="RZC64638.1"/>
    </source>
</evidence>
<dbReference type="PANTHER" id="PTHR47833:SF1">
    <property type="entry name" value="PHOTOSYNTHETIC NDH SUBUNIT OF LUMENAL LOCATION 4, CHLOROPLASTIC"/>
    <property type="match status" value="1"/>
</dbReference>
<keyword evidence="4" id="KW-1185">Reference proteome</keyword>
<evidence type="ECO:0000313" key="4">
    <source>
        <dbReference type="Proteomes" id="UP000316621"/>
    </source>
</evidence>
<dbReference type="PANTHER" id="PTHR47833">
    <property type="entry name" value="PHOTOSYNTHETIC NDH SUBUNIT OF LUMENAL LOCATION 4, CHLOROPLASTIC"/>
    <property type="match status" value="1"/>
</dbReference>
<dbReference type="GO" id="GO:0009507">
    <property type="term" value="C:chloroplast"/>
    <property type="evidence" value="ECO:0007669"/>
    <property type="project" value="InterPro"/>
</dbReference>
<dbReference type="InterPro" id="IPR001179">
    <property type="entry name" value="PPIase_FKBP_dom"/>
</dbReference>
<dbReference type="PROSITE" id="PS50059">
    <property type="entry name" value="FKBP_PPIASE"/>
    <property type="match status" value="1"/>
</dbReference>